<sequence>GSFKEEPDEVDETASGLERIVAAFYDVVFCP</sequence>
<comment type="caution">
    <text evidence="1">The sequence shown here is derived from an EMBL/GenBank/DDBJ whole genome shotgun (WGS) entry which is preliminary data.</text>
</comment>
<organism evidence="1 2">
    <name type="scientific">Araneus ventricosus</name>
    <name type="common">Orbweaver spider</name>
    <name type="synonym">Epeira ventricosa</name>
    <dbReference type="NCBI Taxonomy" id="182803"/>
    <lineage>
        <taxon>Eukaryota</taxon>
        <taxon>Metazoa</taxon>
        <taxon>Ecdysozoa</taxon>
        <taxon>Arthropoda</taxon>
        <taxon>Chelicerata</taxon>
        <taxon>Arachnida</taxon>
        <taxon>Araneae</taxon>
        <taxon>Araneomorphae</taxon>
        <taxon>Entelegynae</taxon>
        <taxon>Araneoidea</taxon>
        <taxon>Araneidae</taxon>
        <taxon>Araneus</taxon>
    </lineage>
</organism>
<gene>
    <name evidence="1" type="ORF">AVEN_124803_1</name>
</gene>
<protein>
    <submittedName>
        <fullName evidence="1">Uncharacterized protein</fullName>
    </submittedName>
</protein>
<keyword evidence="2" id="KW-1185">Reference proteome</keyword>
<accession>A0A4Y2MFU8</accession>
<proteinExistence type="predicted"/>
<dbReference type="Proteomes" id="UP000499080">
    <property type="component" value="Unassembled WGS sequence"/>
</dbReference>
<feature type="non-terminal residue" evidence="1">
    <location>
        <position position="1"/>
    </location>
</feature>
<evidence type="ECO:0000313" key="1">
    <source>
        <dbReference type="EMBL" id="GBN26021.1"/>
    </source>
</evidence>
<dbReference type="AlphaFoldDB" id="A0A4Y2MFU8"/>
<reference evidence="1 2" key="1">
    <citation type="journal article" date="2019" name="Sci. Rep.">
        <title>Orb-weaving spider Araneus ventricosus genome elucidates the spidroin gene catalogue.</title>
        <authorList>
            <person name="Kono N."/>
            <person name="Nakamura H."/>
            <person name="Ohtoshi R."/>
            <person name="Moran D.A.P."/>
            <person name="Shinohara A."/>
            <person name="Yoshida Y."/>
            <person name="Fujiwara M."/>
            <person name="Mori M."/>
            <person name="Tomita M."/>
            <person name="Arakawa K."/>
        </authorList>
    </citation>
    <scope>NUCLEOTIDE SEQUENCE [LARGE SCALE GENOMIC DNA]</scope>
</reference>
<name>A0A4Y2MFU8_ARAVE</name>
<dbReference type="EMBL" id="BGPR01204261">
    <property type="protein sequence ID" value="GBN26021.1"/>
    <property type="molecule type" value="Genomic_DNA"/>
</dbReference>
<evidence type="ECO:0000313" key="2">
    <source>
        <dbReference type="Proteomes" id="UP000499080"/>
    </source>
</evidence>